<name>A0ABM7JYR8_MYCNT</name>
<protein>
    <submittedName>
        <fullName evidence="2">Uncharacterized protein</fullName>
    </submittedName>
</protein>
<evidence type="ECO:0000313" key="3">
    <source>
        <dbReference type="Proteomes" id="UP000465812"/>
    </source>
</evidence>
<gene>
    <name evidence="2" type="ORF">MMAN_47190</name>
</gene>
<evidence type="ECO:0000256" key="1">
    <source>
        <dbReference type="SAM" id="MobiDB-lite"/>
    </source>
</evidence>
<organism evidence="2 3">
    <name type="scientific">Mycobacterium mantenii</name>
    <dbReference type="NCBI Taxonomy" id="560555"/>
    <lineage>
        <taxon>Bacteria</taxon>
        <taxon>Bacillati</taxon>
        <taxon>Actinomycetota</taxon>
        <taxon>Actinomycetes</taxon>
        <taxon>Mycobacteriales</taxon>
        <taxon>Mycobacteriaceae</taxon>
        <taxon>Mycobacterium</taxon>
        <taxon>Mycobacterium avium complex (MAC)</taxon>
    </lineage>
</organism>
<keyword evidence="3" id="KW-1185">Reference proteome</keyword>
<reference evidence="2 3" key="1">
    <citation type="journal article" date="2019" name="Emerg. Microbes Infect.">
        <title>Comprehensive subspecies identification of 175 nontuberculous mycobacteria species based on 7547 genomic profiles.</title>
        <authorList>
            <person name="Matsumoto Y."/>
            <person name="Kinjo T."/>
            <person name="Motooka D."/>
            <person name="Nabeya D."/>
            <person name="Jung N."/>
            <person name="Uechi K."/>
            <person name="Horii T."/>
            <person name="Iida T."/>
            <person name="Fujita J."/>
            <person name="Nakamura S."/>
        </authorList>
    </citation>
    <scope>NUCLEOTIDE SEQUENCE [LARGE SCALE GENOMIC DNA]</scope>
    <source>
        <strain evidence="2 3">JCM 18113</strain>
    </source>
</reference>
<evidence type="ECO:0000313" key="2">
    <source>
        <dbReference type="EMBL" id="BBY40585.1"/>
    </source>
</evidence>
<dbReference type="Proteomes" id="UP000465812">
    <property type="component" value="Chromosome"/>
</dbReference>
<dbReference type="EMBL" id="AP022590">
    <property type="protein sequence ID" value="BBY40585.1"/>
    <property type="molecule type" value="Genomic_DNA"/>
</dbReference>
<sequence length="84" mass="8504">MAAGGTDSAVKKESWLTPPTVGQGGRPRLEVTGAASGAGRDADLVAAVNEETPRLNPLGGFARGVIRSGLLFFTASGLRWPGGP</sequence>
<accession>A0ABM7JYR8</accession>
<feature type="region of interest" description="Disordered" evidence="1">
    <location>
        <begin position="1"/>
        <end position="36"/>
    </location>
</feature>
<proteinExistence type="predicted"/>